<proteinExistence type="predicted"/>
<dbReference type="STRING" id="364197.SAMN05216296_1270"/>
<gene>
    <name evidence="2" type="ORF">SAMN05216296_1270</name>
</gene>
<dbReference type="OrthoDB" id="9760689at2"/>
<accession>A0A1H2F2F2</accession>
<protein>
    <submittedName>
        <fullName evidence="2">Ubiquinone/menaquinone biosynthesis C-methylase UbiE</fullName>
    </submittedName>
</protein>
<dbReference type="RefSeq" id="WP_090193617.1">
    <property type="nucleotide sequence ID" value="NZ_LT629785.1"/>
</dbReference>
<keyword evidence="2" id="KW-0489">Methyltransferase</keyword>
<dbReference type="GO" id="GO:0008168">
    <property type="term" value="F:methyltransferase activity"/>
    <property type="evidence" value="ECO:0007669"/>
    <property type="project" value="UniProtKB-KW"/>
</dbReference>
<dbReference type="SUPFAM" id="SSF53335">
    <property type="entry name" value="S-adenosyl-L-methionine-dependent methyltransferases"/>
    <property type="match status" value="1"/>
</dbReference>
<dbReference type="CDD" id="cd02440">
    <property type="entry name" value="AdoMet_MTases"/>
    <property type="match status" value="1"/>
</dbReference>
<keyword evidence="3" id="KW-1185">Reference proteome</keyword>
<evidence type="ECO:0000259" key="1">
    <source>
        <dbReference type="Pfam" id="PF13649"/>
    </source>
</evidence>
<feature type="domain" description="Methyltransferase" evidence="1">
    <location>
        <begin position="50"/>
        <end position="149"/>
    </location>
</feature>
<dbReference type="PANTHER" id="PTHR42912">
    <property type="entry name" value="METHYLTRANSFERASE"/>
    <property type="match status" value="1"/>
</dbReference>
<dbReference type="GO" id="GO:0032259">
    <property type="term" value="P:methylation"/>
    <property type="evidence" value="ECO:0007669"/>
    <property type="project" value="UniProtKB-KW"/>
</dbReference>
<organism evidence="2 3">
    <name type="scientific">Pseudomonas pohangensis</name>
    <dbReference type="NCBI Taxonomy" id="364197"/>
    <lineage>
        <taxon>Bacteria</taxon>
        <taxon>Pseudomonadati</taxon>
        <taxon>Pseudomonadota</taxon>
        <taxon>Gammaproteobacteria</taxon>
        <taxon>Pseudomonadales</taxon>
        <taxon>Pseudomonadaceae</taxon>
        <taxon>Pseudomonas</taxon>
    </lineage>
</organism>
<dbReference type="Gene3D" id="3.40.50.150">
    <property type="entry name" value="Vaccinia Virus protein VP39"/>
    <property type="match status" value="1"/>
</dbReference>
<dbReference type="InterPro" id="IPR050508">
    <property type="entry name" value="Methyltransf_Superfamily"/>
</dbReference>
<keyword evidence="2" id="KW-0808">Transferase</keyword>
<reference evidence="3" key="1">
    <citation type="submission" date="2016-10" db="EMBL/GenBank/DDBJ databases">
        <authorList>
            <person name="Varghese N."/>
            <person name="Submissions S."/>
        </authorList>
    </citation>
    <scope>NUCLEOTIDE SEQUENCE [LARGE SCALE GENOMIC DNA]</scope>
    <source>
        <strain evidence="3">DSM 17875</strain>
    </source>
</reference>
<keyword evidence="2" id="KW-0830">Ubiquinone</keyword>
<dbReference type="InterPro" id="IPR029063">
    <property type="entry name" value="SAM-dependent_MTases_sf"/>
</dbReference>
<dbReference type="InterPro" id="IPR041698">
    <property type="entry name" value="Methyltransf_25"/>
</dbReference>
<evidence type="ECO:0000313" key="2">
    <source>
        <dbReference type="EMBL" id="SDU01576.1"/>
    </source>
</evidence>
<dbReference type="Pfam" id="PF13649">
    <property type="entry name" value="Methyltransf_25"/>
    <property type="match status" value="1"/>
</dbReference>
<dbReference type="AlphaFoldDB" id="A0A1H2F2F2"/>
<sequence length="233" mass="25657">MADTDNVLTPAEAQAYYDRFGKKQDSQGFYEDPALDELIAHGDFANARSVFEFGCGTGKLAQRLLAGHLPAEARYLGCDISPVMLDLTRQRLAAYPRRAQAALTDGTIEFPLKDQSVDRVVCCYVLDLLSQKDIHCFFTEARRVLKPDGLLCLASLGKGSNRRSRLVASVWSALFRLNPAIVGGCRPMQLIAFADRENWQILHQAVVTPFGVPSEVLVLQNKSSPHHPVAAVT</sequence>
<evidence type="ECO:0000313" key="3">
    <source>
        <dbReference type="Proteomes" id="UP000243232"/>
    </source>
</evidence>
<dbReference type="Proteomes" id="UP000243232">
    <property type="component" value="Chromosome I"/>
</dbReference>
<dbReference type="EMBL" id="LT629785">
    <property type="protein sequence ID" value="SDU01576.1"/>
    <property type="molecule type" value="Genomic_DNA"/>
</dbReference>
<name>A0A1H2F2F2_9PSED</name>